<keyword evidence="3" id="KW-1185">Reference proteome</keyword>
<evidence type="ECO:0000313" key="2">
    <source>
        <dbReference type="EMBL" id="OVE84878.1"/>
    </source>
</evidence>
<evidence type="ECO:0000313" key="3">
    <source>
        <dbReference type="Proteomes" id="UP000196084"/>
    </source>
</evidence>
<dbReference type="OrthoDB" id="196635at2157"/>
<keyword evidence="1" id="KW-0472">Membrane</keyword>
<proteinExistence type="predicted"/>
<feature type="transmembrane region" description="Helical" evidence="1">
    <location>
        <begin position="39"/>
        <end position="57"/>
    </location>
</feature>
<dbReference type="AlphaFoldDB" id="A0A202E9N5"/>
<dbReference type="EMBL" id="MWPH01000002">
    <property type="protein sequence ID" value="OVE84878.1"/>
    <property type="molecule type" value="Genomic_DNA"/>
</dbReference>
<name>A0A202E9N5_9EURY</name>
<keyword evidence="1" id="KW-1133">Transmembrane helix</keyword>
<reference evidence="2 3" key="1">
    <citation type="submission" date="2017-02" db="EMBL/GenBank/DDBJ databases">
        <title>Natronthermophilus aegyptiacus gen. nov.,sp. nov., an aerobic, extremely halophilic alkalithermophilic archaeon isolated from the athalassohaline Wadi An Natrun, Egypt.</title>
        <authorList>
            <person name="Zhao B."/>
        </authorList>
    </citation>
    <scope>NUCLEOTIDE SEQUENCE [LARGE SCALE GENOMIC DNA]</scope>
    <source>
        <strain evidence="2 3">CGMCC 1.3597</strain>
    </source>
</reference>
<accession>A0A202E9N5</accession>
<gene>
    <name evidence="2" type="ORF">B2G88_10950</name>
</gene>
<keyword evidence="1" id="KW-0812">Transmembrane</keyword>
<evidence type="ECO:0000256" key="1">
    <source>
        <dbReference type="SAM" id="Phobius"/>
    </source>
</evidence>
<protein>
    <submittedName>
        <fullName evidence="2">Uncharacterized protein</fullName>
    </submittedName>
</protein>
<comment type="caution">
    <text evidence="2">The sequence shown here is derived from an EMBL/GenBank/DDBJ whole genome shotgun (WGS) entry which is preliminary data.</text>
</comment>
<organism evidence="2 3">
    <name type="scientific">Natronolimnobius baerhuensis</name>
    <dbReference type="NCBI Taxonomy" id="253108"/>
    <lineage>
        <taxon>Archaea</taxon>
        <taxon>Methanobacteriati</taxon>
        <taxon>Methanobacteriota</taxon>
        <taxon>Stenosarchaea group</taxon>
        <taxon>Halobacteria</taxon>
        <taxon>Halobacteriales</taxon>
        <taxon>Natrialbaceae</taxon>
        <taxon>Natronolimnobius</taxon>
    </lineage>
</organism>
<feature type="transmembrane region" description="Helical" evidence="1">
    <location>
        <begin position="12"/>
        <end position="33"/>
    </location>
</feature>
<sequence>MAVQNLSSQKTGIAGGLLVAFVALAAIGIWYIYEQAWGLVFELAYILGLLIVFLIIADQLFIR</sequence>
<dbReference type="Proteomes" id="UP000196084">
    <property type="component" value="Unassembled WGS sequence"/>
</dbReference>
<dbReference type="RefSeq" id="WP_054862568.1">
    <property type="nucleotide sequence ID" value="NZ_MWPH01000002.1"/>
</dbReference>